<evidence type="ECO:0000259" key="3">
    <source>
        <dbReference type="PROSITE" id="PS50137"/>
    </source>
</evidence>
<dbReference type="EMBL" id="CAUYUJ010017802">
    <property type="protein sequence ID" value="CAK0878027.1"/>
    <property type="molecule type" value="Genomic_DNA"/>
</dbReference>
<feature type="region of interest" description="Disordered" evidence="2">
    <location>
        <begin position="538"/>
        <end position="558"/>
    </location>
</feature>
<evidence type="ECO:0000256" key="2">
    <source>
        <dbReference type="SAM" id="MobiDB-lite"/>
    </source>
</evidence>
<gene>
    <name evidence="4" type="ORF">PCOR1329_LOCUS61913</name>
</gene>
<protein>
    <recommendedName>
        <fullName evidence="3">DRBM domain-containing protein</fullName>
    </recommendedName>
</protein>
<organism evidence="4 5">
    <name type="scientific">Prorocentrum cordatum</name>
    <dbReference type="NCBI Taxonomy" id="2364126"/>
    <lineage>
        <taxon>Eukaryota</taxon>
        <taxon>Sar</taxon>
        <taxon>Alveolata</taxon>
        <taxon>Dinophyceae</taxon>
        <taxon>Prorocentrales</taxon>
        <taxon>Prorocentraceae</taxon>
        <taxon>Prorocentrum</taxon>
    </lineage>
</organism>
<reference evidence="4" key="1">
    <citation type="submission" date="2023-10" db="EMBL/GenBank/DDBJ databases">
        <authorList>
            <person name="Chen Y."/>
            <person name="Shah S."/>
            <person name="Dougan E. K."/>
            <person name="Thang M."/>
            <person name="Chan C."/>
        </authorList>
    </citation>
    <scope>NUCLEOTIDE SEQUENCE [LARGE SCALE GENOMIC DNA]</scope>
</reference>
<accession>A0ABN9VWP2</accession>
<keyword evidence="1" id="KW-0694">RNA-binding</keyword>
<dbReference type="InterPro" id="IPR014720">
    <property type="entry name" value="dsRBD_dom"/>
</dbReference>
<evidence type="ECO:0000313" key="5">
    <source>
        <dbReference type="Proteomes" id="UP001189429"/>
    </source>
</evidence>
<feature type="domain" description="DRBM" evidence="3">
    <location>
        <begin position="51"/>
        <end position="74"/>
    </location>
</feature>
<proteinExistence type="predicted"/>
<name>A0ABN9VWP2_9DINO</name>
<evidence type="ECO:0000256" key="1">
    <source>
        <dbReference type="PROSITE-ProRule" id="PRU00266"/>
    </source>
</evidence>
<dbReference type="PROSITE" id="PS50137">
    <property type="entry name" value="DS_RBD"/>
    <property type="match status" value="1"/>
</dbReference>
<dbReference type="Proteomes" id="UP001189429">
    <property type="component" value="Unassembled WGS sequence"/>
</dbReference>
<keyword evidence="5" id="KW-1185">Reference proteome</keyword>
<comment type="caution">
    <text evidence="4">The sequence shown here is derived from an EMBL/GenBank/DDBJ whole genome shotgun (WGS) entry which is preliminary data.</text>
</comment>
<sequence>ARLRGLIEEACGVPLVPGDVEWSCWAEEGTGLLVARMRLAVLEHDEPVVFEGTGETQREAERGAAEAALGHLEAWLLEQIRSLGDDGAAAAGRAEPPAGGAGVRAGPSAAEASAPVLPIAEAVMAASTNLGGRNLGKFLSTILGAPHTYGDLVRDVSEDNKTCTLRVKILEVGGPLEFAGEGPDFSSSASAAYSRACDELPAYLERLSLEGQQEIARRGREREVLRREQFVLEKLVMSQLGVPRVPKGTLRYTFPSDGACVLLLDLLEQGATLEFEGRGSSEVSSMRAAIKAAADGLQAQLESLPPDVQQDIARRGRELTQNASQNEQHLKLEKARSKLQNLVHEKLGVPSLPRGTISYNASSDDKCVVQLDLLGQGATLEFVGSGSSQPSSMLAAIRAAEDGLHSQWEALPPDVQNEIARRGRELSQDVRERECASADLFKLLRGQLGVRDMSKGTVRCTFPGDGTYVVRLDLLGQGTTLMFVGRGSSEASSMRSAIRAIECGLHAQLEALPIEVQQAISRRFPKLSMQRVLPVAEASRSAQAAQRPGAEVADTPDHRETEAKLLLSLLISMGQSRSPQWARAWRQYCDLKGGGAPFYDPAKHDFRFLVGFLDHLGTMAQRWGGGGSSRGSRASGDDE</sequence>
<evidence type="ECO:0000313" key="4">
    <source>
        <dbReference type="EMBL" id="CAK0878027.1"/>
    </source>
</evidence>
<feature type="non-terminal residue" evidence="4">
    <location>
        <position position="1"/>
    </location>
</feature>
<feature type="compositionally biased region" description="Low complexity" evidence="2">
    <location>
        <begin position="538"/>
        <end position="547"/>
    </location>
</feature>